<accession>A0A212JWZ4</accession>
<organism evidence="1">
    <name type="scientific">uncultured Dysgonomonas sp</name>
    <dbReference type="NCBI Taxonomy" id="206096"/>
    <lineage>
        <taxon>Bacteria</taxon>
        <taxon>Pseudomonadati</taxon>
        <taxon>Bacteroidota</taxon>
        <taxon>Bacteroidia</taxon>
        <taxon>Bacteroidales</taxon>
        <taxon>Dysgonomonadaceae</taxon>
        <taxon>Dysgonomonas</taxon>
        <taxon>environmental samples</taxon>
    </lineage>
</organism>
<dbReference type="EMBL" id="FLUL01000001">
    <property type="protein sequence ID" value="SBW03872.1"/>
    <property type="molecule type" value="Genomic_DNA"/>
</dbReference>
<dbReference type="RefSeq" id="WP_296950238.1">
    <property type="nucleotide sequence ID" value="NZ_LT599021.1"/>
</dbReference>
<reference evidence="1" key="1">
    <citation type="submission" date="2016-04" db="EMBL/GenBank/DDBJ databases">
        <authorList>
            <person name="Evans L.H."/>
            <person name="Alamgir A."/>
            <person name="Owens N."/>
            <person name="Weber N.D."/>
            <person name="Virtaneva K."/>
            <person name="Barbian K."/>
            <person name="Babar A."/>
            <person name="Rosenke K."/>
        </authorList>
    </citation>
    <scope>NUCLEOTIDE SEQUENCE</scope>
    <source>
        <strain evidence="1">86-2</strain>
    </source>
</reference>
<gene>
    <name evidence="1" type="ORF">KL86DYS2_12513</name>
</gene>
<dbReference type="AlphaFoldDB" id="A0A212JWZ4"/>
<protein>
    <submittedName>
        <fullName evidence="1">Uncharacterized protein</fullName>
    </submittedName>
</protein>
<name>A0A212JWZ4_9BACT</name>
<sequence>MMELAEVLKRDGVDKGLCRLWRGKLKAGMSIEAMIQLYIRGIDFCICEDYPTLSFIRENFKGKCEPYGAFVDDDITDRRNAPDTVLNGDCKAMLEYDGYSVSRIFARHNTKAAINVSNHAILTIDAFNQSDLIVAVSGSDAQVSVNLYGDSSVQCIGDGIKVNKKNKVSY</sequence>
<evidence type="ECO:0000313" key="1">
    <source>
        <dbReference type="EMBL" id="SBW03872.1"/>
    </source>
</evidence>
<proteinExistence type="predicted"/>